<dbReference type="AlphaFoldDB" id="U2CLU7"/>
<dbReference type="PROSITE" id="PS51257">
    <property type="entry name" value="PROKAR_LIPOPROTEIN"/>
    <property type="match status" value="1"/>
</dbReference>
<reference evidence="2 3" key="1">
    <citation type="submission" date="2013-08" db="EMBL/GenBank/DDBJ databases">
        <authorList>
            <person name="Weinstock G."/>
            <person name="Sodergren E."/>
            <person name="Wylie T."/>
            <person name="Fulton L."/>
            <person name="Fulton R."/>
            <person name="Fronick C."/>
            <person name="O'Laughlin M."/>
            <person name="Godfrey J."/>
            <person name="Miner T."/>
            <person name="Herter B."/>
            <person name="Appelbaum E."/>
            <person name="Cordes M."/>
            <person name="Lek S."/>
            <person name="Wollam A."/>
            <person name="Pepin K.H."/>
            <person name="Palsikar V.B."/>
            <person name="Mitreva M."/>
            <person name="Wilson R.K."/>
        </authorList>
    </citation>
    <scope>NUCLEOTIDE SEQUENCE [LARGE SCALE GENOMIC DNA]</scope>
    <source>
        <strain evidence="2 3">F0041</strain>
    </source>
</reference>
<sequence length="318" mass="35761">MKLNDYTNNRRILWLFSCVLILLSCGNDDSTSKKNITATTLIMQRIAENSPHIQAVEKDVSYQLYDGIQITDAVFTYYTRRTRMLIAEIDLTKNLTFATCTPDNKDVMGELQQITTQALRAEESGKKVFLGINGDVYGFYQGKDNGYVSAGVFYKDGKIIKDTAAEGFKNVFCVLKDGSVRLCSFDEFQQIKDKAMQALGGWERLLENGKRVDWPVNDNTMLFNPRTFIGVSKDNLKVYIFVIDGRQPDYSNGMRVEDVMYVCEGAGCYHAMNLDGGGSTTIVKRTEQGESVRFELMNQPSDKPARAVANGLLVIEKK</sequence>
<organism evidence="2 3">
    <name type="scientific">Bacteroides pyogenes F0041</name>
    <dbReference type="NCBI Taxonomy" id="1321819"/>
    <lineage>
        <taxon>Bacteria</taxon>
        <taxon>Pseudomonadati</taxon>
        <taxon>Bacteroidota</taxon>
        <taxon>Bacteroidia</taxon>
        <taxon>Bacteroidales</taxon>
        <taxon>Bacteroidaceae</taxon>
        <taxon>Bacteroides</taxon>
    </lineage>
</organism>
<dbReference type="InterPro" id="IPR018711">
    <property type="entry name" value="NAGPA"/>
</dbReference>
<evidence type="ECO:0000259" key="1">
    <source>
        <dbReference type="Pfam" id="PF09992"/>
    </source>
</evidence>
<name>U2CLU7_9BACE</name>
<dbReference type="HOGENOM" id="CLU_073313_0_0_10"/>
<dbReference type="OrthoDB" id="9791820at2"/>
<feature type="domain" description="Phosphodiester glycosidase" evidence="1">
    <location>
        <begin position="130"/>
        <end position="314"/>
    </location>
</feature>
<comment type="caution">
    <text evidence="2">The sequence shown here is derived from an EMBL/GenBank/DDBJ whole genome shotgun (WGS) entry which is preliminary data.</text>
</comment>
<gene>
    <name evidence="2" type="ORF">HMPREF1981_01695</name>
</gene>
<dbReference type="EMBL" id="AWSV01000089">
    <property type="protein sequence ID" value="ERI85520.1"/>
    <property type="molecule type" value="Genomic_DNA"/>
</dbReference>
<dbReference type="PANTHER" id="PTHR40446:SF2">
    <property type="entry name" value="N-ACETYLGLUCOSAMINE-1-PHOSPHODIESTER ALPHA-N-ACETYLGLUCOSAMINIDASE"/>
    <property type="match status" value="1"/>
</dbReference>
<protein>
    <recommendedName>
        <fullName evidence="1">Phosphodiester glycosidase domain-containing protein</fullName>
    </recommendedName>
</protein>
<dbReference type="PATRIC" id="fig|1321819.3.peg.1556"/>
<dbReference type="RefSeq" id="WP_021645104.1">
    <property type="nucleotide sequence ID" value="NZ_KE993094.1"/>
</dbReference>
<dbReference type="Pfam" id="PF09992">
    <property type="entry name" value="NAGPA"/>
    <property type="match status" value="1"/>
</dbReference>
<proteinExistence type="predicted"/>
<evidence type="ECO:0000313" key="3">
    <source>
        <dbReference type="Proteomes" id="UP000016496"/>
    </source>
</evidence>
<evidence type="ECO:0000313" key="2">
    <source>
        <dbReference type="EMBL" id="ERI85520.1"/>
    </source>
</evidence>
<dbReference type="Proteomes" id="UP000016496">
    <property type="component" value="Unassembled WGS sequence"/>
</dbReference>
<accession>U2CLU7</accession>
<dbReference type="PANTHER" id="PTHR40446">
    <property type="entry name" value="N-ACETYLGLUCOSAMINE-1-PHOSPHODIESTER ALPHA-N-ACETYLGLUCOSAMINIDASE"/>
    <property type="match status" value="1"/>
</dbReference>